<dbReference type="PROSITE" id="PS51194">
    <property type="entry name" value="HELICASE_CTER"/>
    <property type="match status" value="1"/>
</dbReference>
<name>A0ABX1U1I4_9PROT</name>
<dbReference type="SMART" id="SM00487">
    <property type="entry name" value="DEXDc"/>
    <property type="match status" value="1"/>
</dbReference>
<keyword evidence="6" id="KW-0347">Helicase</keyword>
<evidence type="ECO:0000256" key="2">
    <source>
        <dbReference type="ARBA" id="ARBA00022840"/>
    </source>
</evidence>
<keyword evidence="2" id="KW-0067">ATP-binding</keyword>
<dbReference type="Pfam" id="PF00270">
    <property type="entry name" value="DEAD"/>
    <property type="match status" value="1"/>
</dbReference>
<feature type="compositionally biased region" description="Basic and acidic residues" evidence="3">
    <location>
        <begin position="691"/>
        <end position="705"/>
    </location>
</feature>
<dbReference type="PANTHER" id="PTHR47962:SF5">
    <property type="entry name" value="ATP-DEPENDENT HELICASE LHR-RELATED"/>
    <property type="match status" value="1"/>
</dbReference>
<keyword evidence="1" id="KW-0547">Nucleotide-binding</keyword>
<evidence type="ECO:0000259" key="5">
    <source>
        <dbReference type="PROSITE" id="PS51194"/>
    </source>
</evidence>
<comment type="caution">
    <text evidence="6">The sequence shown here is derived from an EMBL/GenBank/DDBJ whole genome shotgun (WGS) entry which is preliminary data.</text>
</comment>
<evidence type="ECO:0000256" key="3">
    <source>
        <dbReference type="SAM" id="MobiDB-lite"/>
    </source>
</evidence>
<evidence type="ECO:0000313" key="7">
    <source>
        <dbReference type="Proteomes" id="UP000749010"/>
    </source>
</evidence>
<dbReference type="GO" id="GO:0004386">
    <property type="term" value="F:helicase activity"/>
    <property type="evidence" value="ECO:0007669"/>
    <property type="project" value="UniProtKB-KW"/>
</dbReference>
<dbReference type="InterPro" id="IPR014001">
    <property type="entry name" value="Helicase_ATP-bd"/>
</dbReference>
<feature type="region of interest" description="Disordered" evidence="3">
    <location>
        <begin position="685"/>
        <end position="711"/>
    </location>
</feature>
<dbReference type="SMART" id="SM00490">
    <property type="entry name" value="HELICc"/>
    <property type="match status" value="1"/>
</dbReference>
<dbReference type="PANTHER" id="PTHR47962">
    <property type="entry name" value="ATP-DEPENDENT HELICASE LHR-RELATED-RELATED"/>
    <property type="match status" value="1"/>
</dbReference>
<organism evidence="6 7">
    <name type="scientific">Candidatus Accumulibacter phosphatis</name>
    <dbReference type="NCBI Taxonomy" id="327160"/>
    <lineage>
        <taxon>Bacteria</taxon>
        <taxon>Pseudomonadati</taxon>
        <taxon>Pseudomonadota</taxon>
        <taxon>Betaproteobacteria</taxon>
        <taxon>Candidatus Accumulibacter</taxon>
    </lineage>
</organism>
<dbReference type="EMBL" id="SPMY01000059">
    <property type="protein sequence ID" value="NMQ29540.1"/>
    <property type="molecule type" value="Genomic_DNA"/>
</dbReference>
<dbReference type="Gene3D" id="3.40.50.300">
    <property type="entry name" value="P-loop containing nucleotide triphosphate hydrolases"/>
    <property type="match status" value="2"/>
</dbReference>
<accession>A0ABX1U1I4</accession>
<dbReference type="Pfam" id="PF00271">
    <property type="entry name" value="Helicase_C"/>
    <property type="match status" value="1"/>
</dbReference>
<dbReference type="InterPro" id="IPR001650">
    <property type="entry name" value="Helicase_C-like"/>
</dbReference>
<dbReference type="InterPro" id="IPR011545">
    <property type="entry name" value="DEAD/DEAH_box_helicase_dom"/>
</dbReference>
<dbReference type="SUPFAM" id="SSF52540">
    <property type="entry name" value="P-loop containing nucleoside triphosphate hydrolases"/>
    <property type="match status" value="1"/>
</dbReference>
<evidence type="ECO:0000256" key="1">
    <source>
        <dbReference type="ARBA" id="ARBA00022741"/>
    </source>
</evidence>
<evidence type="ECO:0000313" key="6">
    <source>
        <dbReference type="EMBL" id="NMQ29540.1"/>
    </source>
</evidence>
<keyword evidence="6" id="KW-0378">Hydrolase</keyword>
<reference evidence="6 7" key="1">
    <citation type="submission" date="2019-03" db="EMBL/GenBank/DDBJ databases">
        <title>Metabolic reconstructions from genomes of highly enriched 'Candidatus Accumulibacter' and 'Candidatus Competibacter' bioreactor populations.</title>
        <authorList>
            <person name="Annavajhala M.K."/>
            <person name="Welles L."/>
            <person name="Abbas B."/>
            <person name="Sorokin D."/>
            <person name="Park H."/>
            <person name="Van Loosdrecht M."/>
            <person name="Chandran K."/>
        </authorList>
    </citation>
    <scope>NUCLEOTIDE SEQUENCE [LARGE SCALE GENOMIC DNA]</scope>
    <source>
        <strain evidence="6 7">SBR_S</strain>
    </source>
</reference>
<feature type="domain" description="Helicase ATP-binding" evidence="4">
    <location>
        <begin position="32"/>
        <end position="211"/>
    </location>
</feature>
<dbReference type="Proteomes" id="UP000749010">
    <property type="component" value="Unassembled WGS sequence"/>
</dbReference>
<gene>
    <name evidence="6" type="ORF">E4Q23_18265</name>
</gene>
<protein>
    <submittedName>
        <fullName evidence="6">DEAD/DEAH box helicase</fullName>
    </submittedName>
</protein>
<dbReference type="PROSITE" id="PS51192">
    <property type="entry name" value="HELICASE_ATP_BIND_1"/>
    <property type="match status" value="1"/>
</dbReference>
<feature type="domain" description="Helicase C-terminal" evidence="5">
    <location>
        <begin position="233"/>
        <end position="391"/>
    </location>
</feature>
<dbReference type="InterPro" id="IPR052511">
    <property type="entry name" value="ATP-dep_Helicase"/>
</dbReference>
<sequence>MEAFERLHGALQYHIVNSMRWAGLRSTQAEAVAPILEGKHCLILAPTAGGKTEAAVLPVLSCMATEEWPGPSVLYVCPIKALLNNLESRLSGYAGFVGRTVQVWHGDVGQATKARARRSAPDILLTTPESLEGMLISTKLDRASWFGGVRVVIVDELHAFAGDDRGWHLRAVIKRIEAYARQPMQRIGLSATVGNPDELLDWFAGAGERQVVGSSSLSTDADVSIDHVGSMANAATVISRLHRGSKRLVFCDSRARVEELGVALRRLNTRTFVSHSSLSASERKLAETAFAEEQDCVIVATSTLELGIDVGDLDYVIQIDSPGTVSSFLQRMGRSGRRTGSRRNTLFLTTTDEAFLLACAITTLWRERYVEHIKPPPLPWHMVAQQMMALVLEYPGLAAHEVVGVARTQFPELDRETVATVFDFMAAKGVLFVSSGLASMGPEGEKLFGRAHFLDLLSAFASPMTLAARHGSSELGHVDPLAVQQHGPTVLLLGGRSWKVISVEWSRRTVWVEPSDEKGKSRWLGTSRCLGFEVCQAMRRVLLKEGDAELGLSKRGIRQLDEVRDLISAPERQGSLLLEQLPSGRQRWWTFAGGAVNRALALRLAELGSIRVDDLWLETGMGVPVMKLRQGRIEPVAVAAFGASLAVRAQLKFAACLPSDLVAAVVLGRSLDEANLQRLVSGELGGVGNGHDSRDTPDDESHDRPPLPLTLLPRGRREFRESLARLFIKGASVGLSPA</sequence>
<dbReference type="InterPro" id="IPR027417">
    <property type="entry name" value="P-loop_NTPase"/>
</dbReference>
<proteinExistence type="predicted"/>
<keyword evidence="7" id="KW-1185">Reference proteome</keyword>
<evidence type="ECO:0000259" key="4">
    <source>
        <dbReference type="PROSITE" id="PS51192"/>
    </source>
</evidence>